<dbReference type="AlphaFoldDB" id="A0A915NGE3"/>
<dbReference type="Proteomes" id="UP000887560">
    <property type="component" value="Unplaced"/>
</dbReference>
<evidence type="ECO:0000313" key="2">
    <source>
        <dbReference type="Proteomes" id="UP000887560"/>
    </source>
</evidence>
<dbReference type="WBParaSite" id="scf7180000416152.g97">
    <property type="protein sequence ID" value="scf7180000416152.g97"/>
    <property type="gene ID" value="scf7180000416152.g97"/>
</dbReference>
<feature type="chain" id="PRO_5037747252" evidence="1">
    <location>
        <begin position="21"/>
        <end position="408"/>
    </location>
</feature>
<protein>
    <submittedName>
        <fullName evidence="3">Uncharacterized protein</fullName>
    </submittedName>
</protein>
<reference evidence="3" key="1">
    <citation type="submission" date="2022-11" db="UniProtKB">
        <authorList>
            <consortium name="WormBaseParasite"/>
        </authorList>
    </citation>
    <scope>IDENTIFICATION</scope>
</reference>
<feature type="signal peptide" evidence="1">
    <location>
        <begin position="1"/>
        <end position="20"/>
    </location>
</feature>
<sequence length="408" mass="46686">MNLFLVFGVFVLCFVEAVNSVNLENLIFKFVCNELQEVDKKETEKLFSVENLFEGKAVEGKDKQVISNYKQDISNLRENEKFKKLFPKIILQIVSQKSEELFLNIRSIADGRNEVIDKLNDSLNKGMKETDKETAFKLKVSVKGSFSKASAATKDLLAKFNASLNKNDDLVKQKGEINGETEYDILVVLMVFKELFFIGYKGVGEENKYSLKKPGVLTAFSSMDELKALASQSEINLEEENSKKNKEFSKEMAQELEGIINGIIGEKENDPLVPTRSISPEIIAKNRGPKIVNQKRDIKMENKLMPEILNKFGSEIETIEEKKIEKIYEKENDPLVSTLSVSPERKVNKESSKRGYELLDYSLMRISKYPKRHLFIRSFMATKIFMSQTKELVSSRCETNPNFVQKKD</sequence>
<organism evidence="2 3">
    <name type="scientific">Meloidogyne floridensis</name>
    <dbReference type="NCBI Taxonomy" id="298350"/>
    <lineage>
        <taxon>Eukaryota</taxon>
        <taxon>Metazoa</taxon>
        <taxon>Ecdysozoa</taxon>
        <taxon>Nematoda</taxon>
        <taxon>Chromadorea</taxon>
        <taxon>Rhabditida</taxon>
        <taxon>Tylenchina</taxon>
        <taxon>Tylenchomorpha</taxon>
        <taxon>Tylenchoidea</taxon>
        <taxon>Meloidogynidae</taxon>
        <taxon>Meloidogyninae</taxon>
        <taxon>Meloidogyne</taxon>
    </lineage>
</organism>
<name>A0A915NGE3_9BILA</name>
<evidence type="ECO:0000256" key="1">
    <source>
        <dbReference type="SAM" id="SignalP"/>
    </source>
</evidence>
<keyword evidence="2" id="KW-1185">Reference proteome</keyword>
<evidence type="ECO:0000313" key="3">
    <source>
        <dbReference type="WBParaSite" id="scf7180000416152.g97"/>
    </source>
</evidence>
<proteinExistence type="predicted"/>
<accession>A0A915NGE3</accession>
<keyword evidence="1" id="KW-0732">Signal</keyword>